<organism evidence="2 3">
    <name type="scientific">Gigaspora margarita</name>
    <dbReference type="NCBI Taxonomy" id="4874"/>
    <lineage>
        <taxon>Eukaryota</taxon>
        <taxon>Fungi</taxon>
        <taxon>Fungi incertae sedis</taxon>
        <taxon>Mucoromycota</taxon>
        <taxon>Glomeromycotina</taxon>
        <taxon>Glomeromycetes</taxon>
        <taxon>Diversisporales</taxon>
        <taxon>Gigasporaceae</taxon>
        <taxon>Gigaspora</taxon>
    </lineage>
</organism>
<accession>A0A8H4EQ26</accession>
<reference evidence="2 3" key="1">
    <citation type="journal article" date="2019" name="Environ. Microbiol.">
        <title>At the nexus of three kingdoms: the genome of the mycorrhizal fungus Gigaspora margarita provides insights into plant, endobacterial and fungal interactions.</title>
        <authorList>
            <person name="Venice F."/>
            <person name="Ghignone S."/>
            <person name="Salvioli di Fossalunga A."/>
            <person name="Amselem J."/>
            <person name="Novero M."/>
            <person name="Xianan X."/>
            <person name="Sedzielewska Toro K."/>
            <person name="Morin E."/>
            <person name="Lipzen A."/>
            <person name="Grigoriev I.V."/>
            <person name="Henrissat B."/>
            <person name="Martin F.M."/>
            <person name="Bonfante P."/>
        </authorList>
    </citation>
    <scope>NUCLEOTIDE SEQUENCE [LARGE SCALE GENOMIC DNA]</scope>
    <source>
        <strain evidence="2 3">BEG34</strain>
    </source>
</reference>
<dbReference type="Proteomes" id="UP000439903">
    <property type="component" value="Unassembled WGS sequence"/>
</dbReference>
<dbReference type="OrthoDB" id="3266505at2759"/>
<evidence type="ECO:0000313" key="3">
    <source>
        <dbReference type="Proteomes" id="UP000439903"/>
    </source>
</evidence>
<dbReference type="SMART" id="SM00066">
    <property type="entry name" value="GAL4"/>
    <property type="match status" value="1"/>
</dbReference>
<comment type="caution">
    <text evidence="2">The sequence shown here is derived from an EMBL/GenBank/DDBJ whole genome shotgun (WGS) entry which is preliminary data.</text>
</comment>
<dbReference type="Pfam" id="PF00172">
    <property type="entry name" value="Zn_clus"/>
    <property type="match status" value="1"/>
</dbReference>
<dbReference type="GO" id="GO:0008270">
    <property type="term" value="F:zinc ion binding"/>
    <property type="evidence" value="ECO:0007669"/>
    <property type="project" value="InterPro"/>
</dbReference>
<dbReference type="Gene3D" id="4.10.240.10">
    <property type="entry name" value="Zn(2)-C6 fungal-type DNA-binding domain"/>
    <property type="match status" value="1"/>
</dbReference>
<dbReference type="InterPro" id="IPR036864">
    <property type="entry name" value="Zn2-C6_fun-type_DNA-bd_sf"/>
</dbReference>
<sequence length="353" mass="39857">MSTLATSVIDDGYLGSYNGNASESSQKPTLQDLLQVGFVQRSGSYPHFSAFSHSRTLSPTVPTNSTMIHYNNCHANPQLVDSDELRSYKDEMLKYYCSQPIISASNTLDAIMTSNASAPEAIKINSRIPDWFTINESYTNYFETDIMSFKALSTLSILLILSTVILIEQEKTSEVLPIICFNTAKIPFTISDQFYRTIPDSINSPEPLQDLYQLYSNVSFTNFPKYQDDSQQFQKAGKDVQRRRQRGPYATMACTNCQQKHAKCSGKTICKYCILHNLECIFIDSGKKRGPRAKRELRTNRRHFEENYISNGSKITFDGISMSFVPSNIIQSYALTPSDNNGITFYSDSNSEL</sequence>
<gene>
    <name evidence="2" type="ORF">F8M41_010830</name>
</gene>
<dbReference type="AlphaFoldDB" id="A0A8H4EQ26"/>
<dbReference type="InterPro" id="IPR001138">
    <property type="entry name" value="Zn2Cys6_DnaBD"/>
</dbReference>
<dbReference type="CDD" id="cd00067">
    <property type="entry name" value="GAL4"/>
    <property type="match status" value="1"/>
</dbReference>
<dbReference type="GO" id="GO:0000981">
    <property type="term" value="F:DNA-binding transcription factor activity, RNA polymerase II-specific"/>
    <property type="evidence" value="ECO:0007669"/>
    <property type="project" value="InterPro"/>
</dbReference>
<feature type="domain" description="Zn(2)-C6 fungal-type" evidence="1">
    <location>
        <begin position="248"/>
        <end position="291"/>
    </location>
</feature>
<evidence type="ECO:0000259" key="1">
    <source>
        <dbReference type="SMART" id="SM00066"/>
    </source>
</evidence>
<keyword evidence="3" id="KW-1185">Reference proteome</keyword>
<proteinExistence type="predicted"/>
<dbReference type="EMBL" id="WTPW01000225">
    <property type="protein sequence ID" value="KAF0532975.1"/>
    <property type="molecule type" value="Genomic_DNA"/>
</dbReference>
<name>A0A8H4EQ26_GIGMA</name>
<dbReference type="SUPFAM" id="SSF57701">
    <property type="entry name" value="Zn2/Cys6 DNA-binding domain"/>
    <property type="match status" value="1"/>
</dbReference>
<protein>
    <recommendedName>
        <fullName evidence="1">Zn(2)-C6 fungal-type domain-containing protein</fullName>
    </recommendedName>
</protein>
<evidence type="ECO:0000313" key="2">
    <source>
        <dbReference type="EMBL" id="KAF0532975.1"/>
    </source>
</evidence>